<name>A0A6N6JF61_9RHOB</name>
<keyword evidence="3" id="KW-1185">Reference proteome</keyword>
<dbReference type="Proteomes" id="UP000436822">
    <property type="component" value="Unassembled WGS sequence"/>
</dbReference>
<dbReference type="AlphaFoldDB" id="A0A6N6JF61"/>
<reference evidence="2 3" key="1">
    <citation type="submission" date="2019-12" db="EMBL/GenBank/DDBJ databases">
        <title>Litoreibacter badius sp. nov., a novel bacteriochlorophyll a-containing bacterium in the genus Litoreibacter.</title>
        <authorList>
            <person name="Kanamuro M."/>
            <person name="Takabe Y."/>
            <person name="Mori K."/>
            <person name="Takaichi S."/>
            <person name="Hanada S."/>
        </authorList>
    </citation>
    <scope>NUCLEOTIDE SEQUENCE [LARGE SCALE GENOMIC DNA]</scope>
    <source>
        <strain evidence="2 3">K6</strain>
    </source>
</reference>
<gene>
    <name evidence="2" type="ORF">KIN_15040</name>
</gene>
<protein>
    <submittedName>
        <fullName evidence="2">Sulfurtransferase</fullName>
    </submittedName>
</protein>
<dbReference type="GO" id="GO:0016740">
    <property type="term" value="F:transferase activity"/>
    <property type="evidence" value="ECO:0007669"/>
    <property type="project" value="UniProtKB-KW"/>
</dbReference>
<dbReference type="PROSITE" id="PS50206">
    <property type="entry name" value="RHODANESE_3"/>
    <property type="match status" value="1"/>
</dbReference>
<evidence type="ECO:0000313" key="3">
    <source>
        <dbReference type="Proteomes" id="UP000436822"/>
    </source>
</evidence>
<organism evidence="2 3">
    <name type="scientific">Litoreibacter roseus</name>
    <dbReference type="NCBI Taxonomy" id="2601869"/>
    <lineage>
        <taxon>Bacteria</taxon>
        <taxon>Pseudomonadati</taxon>
        <taxon>Pseudomonadota</taxon>
        <taxon>Alphaproteobacteria</taxon>
        <taxon>Rhodobacterales</taxon>
        <taxon>Roseobacteraceae</taxon>
        <taxon>Litoreibacter</taxon>
    </lineage>
</organism>
<proteinExistence type="predicted"/>
<dbReference type="InterPro" id="IPR036873">
    <property type="entry name" value="Rhodanese-like_dom_sf"/>
</dbReference>
<dbReference type="Gene3D" id="3.40.250.10">
    <property type="entry name" value="Rhodanese-like domain"/>
    <property type="match status" value="1"/>
</dbReference>
<comment type="caution">
    <text evidence="2">The sequence shown here is derived from an EMBL/GenBank/DDBJ whole genome shotgun (WGS) entry which is preliminary data.</text>
</comment>
<dbReference type="OrthoDB" id="9815890at2"/>
<accession>A0A6N6JF61</accession>
<sequence length="149" mass="16302">MGTDSDPRVSEAMPTEAWDRLKADETAVLVDVRTASEWSFVGCPDLSELGCSMHCIEWAKFPDMIPNPRFVEEVMEALDGQTPSQIFFICRSGARSKSAAVAVENALGEKGVQSRCVNVAEGFEGDLNAKKHRGGLNGWKARGLPWKQS</sequence>
<dbReference type="RefSeq" id="WP_159805609.1">
    <property type="nucleotide sequence ID" value="NZ_BLJE01000002.1"/>
</dbReference>
<dbReference type="EMBL" id="BLJE01000002">
    <property type="protein sequence ID" value="GFE64430.1"/>
    <property type="molecule type" value="Genomic_DNA"/>
</dbReference>
<dbReference type="SUPFAM" id="SSF52821">
    <property type="entry name" value="Rhodanese/Cell cycle control phosphatase"/>
    <property type="match status" value="1"/>
</dbReference>
<dbReference type="InterPro" id="IPR001763">
    <property type="entry name" value="Rhodanese-like_dom"/>
</dbReference>
<feature type="domain" description="Rhodanese" evidence="1">
    <location>
        <begin position="23"/>
        <end position="148"/>
    </location>
</feature>
<dbReference type="Pfam" id="PF00581">
    <property type="entry name" value="Rhodanese"/>
    <property type="match status" value="1"/>
</dbReference>
<keyword evidence="2" id="KW-0808">Transferase</keyword>
<evidence type="ECO:0000313" key="2">
    <source>
        <dbReference type="EMBL" id="GFE64430.1"/>
    </source>
</evidence>
<evidence type="ECO:0000259" key="1">
    <source>
        <dbReference type="PROSITE" id="PS50206"/>
    </source>
</evidence>